<accession>A0ABR7QTD0</accession>
<dbReference type="Proteomes" id="UP000618952">
    <property type="component" value="Unassembled WGS sequence"/>
</dbReference>
<dbReference type="RefSeq" id="WP_187588259.1">
    <property type="nucleotide sequence ID" value="NZ_JACLHY010000035.1"/>
</dbReference>
<evidence type="ECO:0000313" key="2">
    <source>
        <dbReference type="Proteomes" id="UP000618952"/>
    </source>
</evidence>
<comment type="caution">
    <text evidence="1">The sequence shown here is derived from an EMBL/GenBank/DDBJ whole genome shotgun (WGS) entry which is preliminary data.</text>
</comment>
<reference evidence="1 2" key="1">
    <citation type="submission" date="2020-08" db="EMBL/GenBank/DDBJ databases">
        <title>Arenibacter gaetbuli sp. nov., isolated from a sand dune.</title>
        <authorList>
            <person name="Park S."/>
            <person name="Yoon J.-H."/>
        </authorList>
    </citation>
    <scope>NUCLEOTIDE SEQUENCE [LARGE SCALE GENOMIC DNA]</scope>
    <source>
        <strain evidence="1 2">BSSL-BM3</strain>
    </source>
</reference>
<organism evidence="1 2">
    <name type="scientific">Arenibacter arenosicollis</name>
    <dbReference type="NCBI Taxonomy" id="2762274"/>
    <lineage>
        <taxon>Bacteria</taxon>
        <taxon>Pseudomonadati</taxon>
        <taxon>Bacteroidota</taxon>
        <taxon>Flavobacteriia</taxon>
        <taxon>Flavobacteriales</taxon>
        <taxon>Flavobacteriaceae</taxon>
        <taxon>Arenibacter</taxon>
    </lineage>
</organism>
<proteinExistence type="predicted"/>
<sequence length="161" mass="19141">MKKCILNIRVSEEFREDLEYLALESETNLSDYIRNILWDSLYYEEDDMLDLDTKEVPFSQSYKFTFLTAWLFAKYMCPVEHNPKNVIQGIKMLLDDATMDTTLSNALKNELSKVVYDMKRFLEEPEYAGKQFQFPIPNHPGSFDYVLLVTEIWTIHFNHEK</sequence>
<keyword evidence="2" id="KW-1185">Reference proteome</keyword>
<protein>
    <submittedName>
        <fullName evidence="1">Uncharacterized protein</fullName>
    </submittedName>
</protein>
<name>A0ABR7QTD0_9FLAO</name>
<evidence type="ECO:0000313" key="1">
    <source>
        <dbReference type="EMBL" id="MBC8770440.1"/>
    </source>
</evidence>
<gene>
    <name evidence="1" type="ORF">H4O18_20770</name>
</gene>
<dbReference type="EMBL" id="JACLHY010000035">
    <property type="protein sequence ID" value="MBC8770440.1"/>
    <property type="molecule type" value="Genomic_DNA"/>
</dbReference>